<name>A0AAN7WVG0_ELEMC</name>
<keyword evidence="3" id="KW-1185">Reference proteome</keyword>
<reference evidence="2 3" key="2">
    <citation type="journal article" date="2023" name="Mol. Biol. Evol.">
        <title>Genomics of Secondarily Temperate Adaptation in the Only Non-Antarctic Icefish.</title>
        <authorList>
            <person name="Rivera-Colon A.G."/>
            <person name="Rayamajhi N."/>
            <person name="Minhas B.F."/>
            <person name="Madrigal G."/>
            <person name="Bilyk K.T."/>
            <person name="Yoon V."/>
            <person name="Hune M."/>
            <person name="Gregory S."/>
            <person name="Cheng C.H.C."/>
            <person name="Catchen J.M."/>
        </authorList>
    </citation>
    <scope>NUCLEOTIDE SEQUENCE [LARGE SCALE GENOMIC DNA]</scope>
    <source>
        <strain evidence="2">JMC-PN-2008</strain>
    </source>
</reference>
<organism evidence="2 3">
    <name type="scientific">Eleginops maclovinus</name>
    <name type="common">Patagonian blennie</name>
    <name type="synonym">Eleginus maclovinus</name>
    <dbReference type="NCBI Taxonomy" id="56733"/>
    <lineage>
        <taxon>Eukaryota</taxon>
        <taxon>Metazoa</taxon>
        <taxon>Chordata</taxon>
        <taxon>Craniata</taxon>
        <taxon>Vertebrata</taxon>
        <taxon>Euteleostomi</taxon>
        <taxon>Actinopterygii</taxon>
        <taxon>Neopterygii</taxon>
        <taxon>Teleostei</taxon>
        <taxon>Neoteleostei</taxon>
        <taxon>Acanthomorphata</taxon>
        <taxon>Eupercaria</taxon>
        <taxon>Perciformes</taxon>
        <taxon>Notothenioidei</taxon>
        <taxon>Eleginopidae</taxon>
        <taxon>Eleginops</taxon>
    </lineage>
</organism>
<proteinExistence type="predicted"/>
<feature type="region of interest" description="Disordered" evidence="1">
    <location>
        <begin position="45"/>
        <end position="75"/>
    </location>
</feature>
<gene>
    <name evidence="2" type="ORF">PBY51_014486</name>
</gene>
<evidence type="ECO:0000313" key="3">
    <source>
        <dbReference type="Proteomes" id="UP001346869"/>
    </source>
</evidence>
<dbReference type="EMBL" id="JAUZQC010000023">
    <property type="protein sequence ID" value="KAK5850220.1"/>
    <property type="molecule type" value="Genomic_DNA"/>
</dbReference>
<sequence length="75" mass="8526">MRRFLANCAKKKMIRVDCANAQGRTAPPASRRLIQVSRKCLTSHFHHRLTPPSPRLDLARDLDSPGPRFSHHDPS</sequence>
<reference evidence="2 3" key="1">
    <citation type="journal article" date="2023" name="Genes (Basel)">
        <title>Chromosome-Level Genome Assembly and Circadian Gene Repertoire of the Patagonia Blennie Eleginops maclovinus-The Closest Ancestral Proxy of Antarctic Cryonotothenioids.</title>
        <authorList>
            <person name="Cheng C.C."/>
            <person name="Rivera-Colon A.G."/>
            <person name="Minhas B.F."/>
            <person name="Wilson L."/>
            <person name="Rayamajhi N."/>
            <person name="Vargas-Chacoff L."/>
            <person name="Catchen J.M."/>
        </authorList>
    </citation>
    <scope>NUCLEOTIDE SEQUENCE [LARGE SCALE GENOMIC DNA]</scope>
    <source>
        <strain evidence="2">JMC-PN-2008</strain>
    </source>
</reference>
<evidence type="ECO:0000313" key="2">
    <source>
        <dbReference type="EMBL" id="KAK5850220.1"/>
    </source>
</evidence>
<dbReference type="AlphaFoldDB" id="A0AAN7WVG0"/>
<comment type="caution">
    <text evidence="2">The sequence shown here is derived from an EMBL/GenBank/DDBJ whole genome shotgun (WGS) entry which is preliminary data.</text>
</comment>
<dbReference type="Proteomes" id="UP001346869">
    <property type="component" value="Unassembled WGS sequence"/>
</dbReference>
<evidence type="ECO:0000256" key="1">
    <source>
        <dbReference type="SAM" id="MobiDB-lite"/>
    </source>
</evidence>
<protein>
    <submittedName>
        <fullName evidence="2">Uncharacterized protein</fullName>
    </submittedName>
</protein>
<accession>A0AAN7WVG0</accession>